<gene>
    <name evidence="1" type="ORF">F2Y13_03105</name>
</gene>
<evidence type="ECO:0000313" key="2">
    <source>
        <dbReference type="Proteomes" id="UP000323567"/>
    </source>
</evidence>
<organism evidence="1 2">
    <name type="scientific">Alistipes shahii</name>
    <dbReference type="NCBI Taxonomy" id="328814"/>
    <lineage>
        <taxon>Bacteria</taxon>
        <taxon>Pseudomonadati</taxon>
        <taxon>Bacteroidota</taxon>
        <taxon>Bacteroidia</taxon>
        <taxon>Bacteroidales</taxon>
        <taxon>Rikenellaceae</taxon>
        <taxon>Alistipes</taxon>
    </lineage>
</organism>
<accession>A0A5B3GE71</accession>
<protein>
    <submittedName>
        <fullName evidence="1">Uncharacterized protein</fullName>
    </submittedName>
</protein>
<dbReference type="Proteomes" id="UP000323567">
    <property type="component" value="Unassembled WGS sequence"/>
</dbReference>
<proteinExistence type="predicted"/>
<comment type="caution">
    <text evidence="1">The sequence shown here is derived from an EMBL/GenBank/DDBJ whole genome shotgun (WGS) entry which is preliminary data.</text>
</comment>
<dbReference type="RefSeq" id="WP_149887010.1">
    <property type="nucleotide sequence ID" value="NZ_DAWART010000019.1"/>
</dbReference>
<name>A0A5B3GE71_9BACT</name>
<dbReference type="AlphaFoldDB" id="A0A5B3GE71"/>
<sequence>MKNAAILHLSSLCLQPAAQAQGSGTRFRHYADGRADVRRDSRYGFADVRYEISLKFQYR</sequence>
<evidence type="ECO:0000313" key="1">
    <source>
        <dbReference type="EMBL" id="KAA2371790.1"/>
    </source>
</evidence>
<dbReference type="EMBL" id="VVXK01000002">
    <property type="protein sequence ID" value="KAA2371790.1"/>
    <property type="molecule type" value="Genomic_DNA"/>
</dbReference>
<reference evidence="1 2" key="1">
    <citation type="journal article" date="2019" name="Nat. Med.">
        <title>A library of human gut bacterial isolates paired with longitudinal multiomics data enables mechanistic microbiome research.</title>
        <authorList>
            <person name="Poyet M."/>
            <person name="Groussin M."/>
            <person name="Gibbons S.M."/>
            <person name="Avila-Pacheco J."/>
            <person name="Jiang X."/>
            <person name="Kearney S.M."/>
            <person name="Perrotta A.R."/>
            <person name="Berdy B."/>
            <person name="Zhao S."/>
            <person name="Lieberman T.D."/>
            <person name="Swanson P.K."/>
            <person name="Smith M."/>
            <person name="Roesemann S."/>
            <person name="Alexander J.E."/>
            <person name="Rich S.A."/>
            <person name="Livny J."/>
            <person name="Vlamakis H."/>
            <person name="Clish C."/>
            <person name="Bullock K."/>
            <person name="Deik A."/>
            <person name="Scott J."/>
            <person name="Pierce K.A."/>
            <person name="Xavier R.J."/>
            <person name="Alm E.J."/>
        </authorList>
    </citation>
    <scope>NUCLEOTIDE SEQUENCE [LARGE SCALE GENOMIC DNA]</scope>
    <source>
        <strain evidence="1 2">BIOML-A2</strain>
    </source>
</reference>